<evidence type="ECO:0000313" key="2">
    <source>
        <dbReference type="Proteomes" id="UP000007523"/>
    </source>
</evidence>
<protein>
    <submittedName>
        <fullName evidence="1">Uncharacterized protein</fullName>
    </submittedName>
</protein>
<accession>H6NMC1</accession>
<reference evidence="1 2" key="1">
    <citation type="journal article" date="2012" name="J. Bacteriol.">
        <title>Complete Genome Sequence of Paenibacillus mucilaginosus 3016, a Bacterium Functional as Microbial Fertilizer.</title>
        <authorList>
            <person name="Ma M."/>
            <person name="Wang Z."/>
            <person name="Li L."/>
            <person name="Jiang X."/>
            <person name="Guan D."/>
            <person name="Cao F."/>
            <person name="Chen H."/>
            <person name="Wang X."/>
            <person name="Shen D."/>
            <person name="Du B."/>
            <person name="Li J."/>
        </authorList>
    </citation>
    <scope>NUCLEOTIDE SEQUENCE [LARGE SCALE GENOMIC DNA]</scope>
    <source>
        <strain evidence="1 2">3016</strain>
    </source>
</reference>
<dbReference type="AlphaFoldDB" id="H6NMC1"/>
<dbReference type="Proteomes" id="UP000007523">
    <property type="component" value="Chromosome"/>
</dbReference>
<proteinExistence type="predicted"/>
<gene>
    <name evidence="1" type="ORF">PM3016_6670</name>
</gene>
<sequence>MSCLRREVSVPQGPQEQWMTGTLRIGRWACSMYRGSYTVPTAGMNAGGWPGERSLGTVLSRKKLAHEGRENSLLVVGAGSEPLMDFIRGGDQVPGLLVMAAPGIAPLFRAALLHAGLPRSSKEAADRALGMQHNRIIQIEELRFAIQRNQLTNMGIEELRCLIHPNTSFPAGDSDQ</sequence>
<evidence type="ECO:0000313" key="1">
    <source>
        <dbReference type="EMBL" id="AFC33283.1"/>
    </source>
</evidence>
<organism evidence="1 2">
    <name type="scientific">Paenibacillus mucilaginosus 3016</name>
    <dbReference type="NCBI Taxonomy" id="1116391"/>
    <lineage>
        <taxon>Bacteria</taxon>
        <taxon>Bacillati</taxon>
        <taxon>Bacillota</taxon>
        <taxon>Bacilli</taxon>
        <taxon>Bacillales</taxon>
        <taxon>Paenibacillaceae</taxon>
        <taxon>Paenibacillus</taxon>
    </lineage>
</organism>
<dbReference type="KEGG" id="pmq:PM3016_6670"/>
<keyword evidence="2" id="KW-1185">Reference proteome</keyword>
<name>H6NMC1_9BACL</name>
<dbReference type="HOGENOM" id="CLU_1523690_0_0_9"/>
<dbReference type="EMBL" id="CP003235">
    <property type="protein sequence ID" value="AFC33283.1"/>
    <property type="molecule type" value="Genomic_DNA"/>
</dbReference>